<proteinExistence type="predicted"/>
<keyword evidence="2" id="KW-1133">Transmembrane helix</keyword>
<keyword evidence="2" id="KW-0812">Transmembrane</keyword>
<protein>
    <submittedName>
        <fullName evidence="3">Uncharacterized protein</fullName>
    </submittedName>
</protein>
<dbReference type="AlphaFoldDB" id="A0A238V6W5"/>
<feature type="region of interest" description="Disordered" evidence="1">
    <location>
        <begin position="1"/>
        <end position="29"/>
    </location>
</feature>
<feature type="transmembrane region" description="Helical" evidence="2">
    <location>
        <begin position="46"/>
        <end position="64"/>
    </location>
</feature>
<feature type="region of interest" description="Disordered" evidence="1">
    <location>
        <begin position="291"/>
        <end position="322"/>
    </location>
</feature>
<keyword evidence="4" id="KW-1185">Reference proteome</keyword>
<dbReference type="RefSeq" id="WP_089335004.1">
    <property type="nucleotide sequence ID" value="NZ_FZNO01000002.1"/>
</dbReference>
<name>A0A238V6W5_9ACTN</name>
<evidence type="ECO:0000256" key="2">
    <source>
        <dbReference type="SAM" id="Phobius"/>
    </source>
</evidence>
<evidence type="ECO:0000313" key="4">
    <source>
        <dbReference type="Proteomes" id="UP000198403"/>
    </source>
</evidence>
<dbReference type="Proteomes" id="UP000198403">
    <property type="component" value="Unassembled WGS sequence"/>
</dbReference>
<feature type="region of interest" description="Disordered" evidence="1">
    <location>
        <begin position="71"/>
        <end position="104"/>
    </location>
</feature>
<dbReference type="EMBL" id="FZNO01000002">
    <property type="protein sequence ID" value="SNR29961.1"/>
    <property type="molecule type" value="Genomic_DNA"/>
</dbReference>
<keyword evidence="2" id="KW-0472">Membrane</keyword>
<dbReference type="OrthoDB" id="5188909at2"/>
<sequence>MTPEDALRRRLGGLAEQAGRPSADGPGLARRIARDSAGRQRARRNLLAGVGCVVLLGIAVPQLVGTGAPDAVPASGPAPAAPSRIEDGAFGTPDADMFAGPTRGSLSDDRAFVDAVRALPWTPDPPSAAAEGLTDHLPDPPVETRSVVFAGEVSGNRWALVVGRFADVPPDASRLPGQVPGPPQLVAAWFTGPADAGPEEMRLRSGPGGIVSDWPLAVIDPRTGALVVVAAPGDVVEVSERPEITADGSTTRAWQEVETVDGIAITRMPPSVQPYDASTSYRVLRNGRTEARDSPWSFHSDQPPVPVPVEYPRGRPSALGEQAADNAAQHALAELGLHPAEVEITAQWVGSVPAGDVGQAAA</sequence>
<evidence type="ECO:0000256" key="1">
    <source>
        <dbReference type="SAM" id="MobiDB-lite"/>
    </source>
</evidence>
<organism evidence="3 4">
    <name type="scientific">Blastococcus mobilis</name>
    <dbReference type="NCBI Taxonomy" id="1938746"/>
    <lineage>
        <taxon>Bacteria</taxon>
        <taxon>Bacillati</taxon>
        <taxon>Actinomycetota</taxon>
        <taxon>Actinomycetes</taxon>
        <taxon>Geodermatophilales</taxon>
        <taxon>Geodermatophilaceae</taxon>
        <taxon>Blastococcus</taxon>
    </lineage>
</organism>
<feature type="compositionally biased region" description="Low complexity" evidence="1">
    <location>
        <begin position="71"/>
        <end position="82"/>
    </location>
</feature>
<gene>
    <name evidence="3" type="ORF">SAMN06272737_102139</name>
</gene>
<accession>A0A238V6W5</accession>
<reference evidence="3 4" key="1">
    <citation type="submission" date="2017-06" db="EMBL/GenBank/DDBJ databases">
        <authorList>
            <person name="Kim H.J."/>
            <person name="Triplett B.A."/>
        </authorList>
    </citation>
    <scope>NUCLEOTIDE SEQUENCE [LARGE SCALE GENOMIC DNA]</scope>
    <source>
        <strain evidence="3 4">DSM 44272</strain>
    </source>
</reference>
<evidence type="ECO:0000313" key="3">
    <source>
        <dbReference type="EMBL" id="SNR29961.1"/>
    </source>
</evidence>